<evidence type="ECO:0000256" key="1">
    <source>
        <dbReference type="SAM" id="MobiDB-lite"/>
    </source>
</evidence>
<organism evidence="3 4">
    <name type="scientific">Tricholomella constricta</name>
    <dbReference type="NCBI Taxonomy" id="117010"/>
    <lineage>
        <taxon>Eukaryota</taxon>
        <taxon>Fungi</taxon>
        <taxon>Dikarya</taxon>
        <taxon>Basidiomycota</taxon>
        <taxon>Agaricomycotina</taxon>
        <taxon>Agaricomycetes</taxon>
        <taxon>Agaricomycetidae</taxon>
        <taxon>Agaricales</taxon>
        <taxon>Tricholomatineae</taxon>
        <taxon>Lyophyllaceae</taxon>
        <taxon>Tricholomella</taxon>
    </lineage>
</organism>
<dbReference type="Proteomes" id="UP000565441">
    <property type="component" value="Unassembled WGS sequence"/>
</dbReference>
<keyword evidence="4" id="KW-1185">Reference proteome</keyword>
<evidence type="ECO:0008006" key="5">
    <source>
        <dbReference type="Google" id="ProtNLM"/>
    </source>
</evidence>
<keyword evidence="2" id="KW-1133">Transmembrane helix</keyword>
<evidence type="ECO:0000256" key="2">
    <source>
        <dbReference type="SAM" id="Phobius"/>
    </source>
</evidence>
<evidence type="ECO:0000313" key="4">
    <source>
        <dbReference type="Proteomes" id="UP000565441"/>
    </source>
</evidence>
<dbReference type="EMBL" id="JAACJP010000018">
    <property type="protein sequence ID" value="KAF5378747.1"/>
    <property type="molecule type" value="Genomic_DNA"/>
</dbReference>
<evidence type="ECO:0000313" key="3">
    <source>
        <dbReference type="EMBL" id="KAF5378747.1"/>
    </source>
</evidence>
<gene>
    <name evidence="3" type="ORF">D9615_007009</name>
</gene>
<feature type="compositionally biased region" description="Low complexity" evidence="1">
    <location>
        <begin position="213"/>
        <end position="224"/>
    </location>
</feature>
<feature type="compositionally biased region" description="Basic and acidic residues" evidence="1">
    <location>
        <begin position="161"/>
        <end position="173"/>
    </location>
</feature>
<sequence length="281" mass="29864">MSSLITTTTTNTNTVSTSTPTRTQSQDDPFGWPLPAIPTTSGSQSTLARNSSYFLGFLITFCVLLVVFIGCGIASRRHLVSRRRRRRQGAGVYGAEAEMGAGAAGKRGQEPRPVWVERWVELEKKEEGAAGTGTGTEWNRITPLATTIVRPEPPPSFLQKGQKDGGADIEKQEPQPQSGSRPLFPALSAWLAQLSTFRDPRPVLDQNLPPASPAASASRPAFPSTHPPAPADPPAEAHVAVMIAMPLRPENAGTQLDAHAHGAPPEYQIGVACVPVAGVLP</sequence>
<accession>A0A8H5H8N9</accession>
<feature type="compositionally biased region" description="Low complexity" evidence="1">
    <location>
        <begin position="1"/>
        <end position="24"/>
    </location>
</feature>
<keyword evidence="2" id="KW-0472">Membrane</keyword>
<comment type="caution">
    <text evidence="3">The sequence shown here is derived from an EMBL/GenBank/DDBJ whole genome shotgun (WGS) entry which is preliminary data.</text>
</comment>
<keyword evidence="2" id="KW-0812">Transmembrane</keyword>
<reference evidence="3 4" key="1">
    <citation type="journal article" date="2020" name="ISME J.">
        <title>Uncovering the hidden diversity of litter-decomposition mechanisms in mushroom-forming fungi.</title>
        <authorList>
            <person name="Floudas D."/>
            <person name="Bentzer J."/>
            <person name="Ahren D."/>
            <person name="Johansson T."/>
            <person name="Persson P."/>
            <person name="Tunlid A."/>
        </authorList>
    </citation>
    <scope>NUCLEOTIDE SEQUENCE [LARGE SCALE GENOMIC DNA]</scope>
    <source>
        <strain evidence="3 4">CBS 661.87</strain>
    </source>
</reference>
<name>A0A8H5H8N9_9AGAR</name>
<feature type="region of interest" description="Disordered" evidence="1">
    <location>
        <begin position="1"/>
        <end position="43"/>
    </location>
</feature>
<proteinExistence type="predicted"/>
<feature type="region of interest" description="Disordered" evidence="1">
    <location>
        <begin position="201"/>
        <end position="234"/>
    </location>
</feature>
<feature type="region of interest" description="Disordered" evidence="1">
    <location>
        <begin position="146"/>
        <end position="183"/>
    </location>
</feature>
<protein>
    <recommendedName>
        <fullName evidence="5">Transmembrane protein</fullName>
    </recommendedName>
</protein>
<feature type="transmembrane region" description="Helical" evidence="2">
    <location>
        <begin position="53"/>
        <end position="75"/>
    </location>
</feature>
<dbReference type="AlphaFoldDB" id="A0A8H5H8N9"/>